<dbReference type="GO" id="GO:0008168">
    <property type="term" value="F:methyltransferase activity"/>
    <property type="evidence" value="ECO:0007669"/>
    <property type="project" value="UniProtKB-KW"/>
</dbReference>
<name>A0A251TAX1_HELAN</name>
<dbReference type="Proteomes" id="UP000215914">
    <property type="component" value="Chromosome 11"/>
</dbReference>
<dbReference type="AlphaFoldDB" id="A0A251TAX1"/>
<dbReference type="InterPro" id="IPR050602">
    <property type="entry name" value="Malonyl-ACP_OMT"/>
</dbReference>
<sequence>MSLIEHLRAMGESNALVNRIKFLKRDTALATAAVYESMFAAEDGSIPTTFQVIFLNHPLLKTIPFKQFSLTDYSILSHVLGQVIYMTGSYL</sequence>
<evidence type="ECO:0000313" key="4">
    <source>
        <dbReference type="Proteomes" id="UP000215914"/>
    </source>
</evidence>
<dbReference type="EMBL" id="CM007900">
    <property type="protein sequence ID" value="OTG08198.1"/>
    <property type="molecule type" value="Genomic_DNA"/>
</dbReference>
<keyword evidence="1" id="KW-0489">Methyltransferase</keyword>
<organism evidence="3 4">
    <name type="scientific">Helianthus annuus</name>
    <name type="common">Common sunflower</name>
    <dbReference type="NCBI Taxonomy" id="4232"/>
    <lineage>
        <taxon>Eukaryota</taxon>
        <taxon>Viridiplantae</taxon>
        <taxon>Streptophyta</taxon>
        <taxon>Embryophyta</taxon>
        <taxon>Tracheophyta</taxon>
        <taxon>Spermatophyta</taxon>
        <taxon>Magnoliopsida</taxon>
        <taxon>eudicotyledons</taxon>
        <taxon>Gunneridae</taxon>
        <taxon>Pentapetalae</taxon>
        <taxon>asterids</taxon>
        <taxon>campanulids</taxon>
        <taxon>Asterales</taxon>
        <taxon>Asteraceae</taxon>
        <taxon>Asteroideae</taxon>
        <taxon>Heliantheae alliance</taxon>
        <taxon>Heliantheae</taxon>
        <taxon>Helianthus</taxon>
    </lineage>
</organism>
<evidence type="ECO:0000256" key="1">
    <source>
        <dbReference type="ARBA" id="ARBA00022603"/>
    </source>
</evidence>
<keyword evidence="4" id="KW-1185">Reference proteome</keyword>
<dbReference type="GO" id="GO:0032259">
    <property type="term" value="P:methylation"/>
    <property type="evidence" value="ECO:0007669"/>
    <property type="project" value="UniProtKB-KW"/>
</dbReference>
<protein>
    <submittedName>
        <fullName evidence="3">Uncharacterized protein</fullName>
    </submittedName>
</protein>
<gene>
    <name evidence="3" type="ORF">HannXRQ_Chr11g0339001</name>
</gene>
<dbReference type="PANTHER" id="PTHR13090:SF1">
    <property type="entry name" value="ARGININE-HYDROXYLASE NDUFAF5, MITOCHONDRIAL"/>
    <property type="match status" value="1"/>
</dbReference>
<proteinExistence type="predicted"/>
<evidence type="ECO:0000256" key="2">
    <source>
        <dbReference type="ARBA" id="ARBA00022679"/>
    </source>
</evidence>
<accession>A0A251TAX1</accession>
<keyword evidence="2" id="KW-0808">Transferase</keyword>
<reference evidence="4" key="1">
    <citation type="journal article" date="2017" name="Nature">
        <title>The sunflower genome provides insights into oil metabolism, flowering and Asterid evolution.</title>
        <authorList>
            <person name="Badouin H."/>
            <person name="Gouzy J."/>
            <person name="Grassa C.J."/>
            <person name="Murat F."/>
            <person name="Staton S.E."/>
            <person name="Cottret L."/>
            <person name="Lelandais-Briere C."/>
            <person name="Owens G.L."/>
            <person name="Carrere S."/>
            <person name="Mayjonade B."/>
            <person name="Legrand L."/>
            <person name="Gill N."/>
            <person name="Kane N.C."/>
            <person name="Bowers J.E."/>
            <person name="Hubner S."/>
            <person name="Bellec A."/>
            <person name="Berard A."/>
            <person name="Berges H."/>
            <person name="Blanchet N."/>
            <person name="Boniface M.C."/>
            <person name="Brunel D."/>
            <person name="Catrice O."/>
            <person name="Chaidir N."/>
            <person name="Claudel C."/>
            <person name="Donnadieu C."/>
            <person name="Faraut T."/>
            <person name="Fievet G."/>
            <person name="Helmstetter N."/>
            <person name="King M."/>
            <person name="Knapp S.J."/>
            <person name="Lai Z."/>
            <person name="Le Paslier M.C."/>
            <person name="Lippi Y."/>
            <person name="Lorenzon L."/>
            <person name="Mandel J.R."/>
            <person name="Marage G."/>
            <person name="Marchand G."/>
            <person name="Marquand E."/>
            <person name="Bret-Mestries E."/>
            <person name="Morien E."/>
            <person name="Nambeesan S."/>
            <person name="Nguyen T."/>
            <person name="Pegot-Espagnet P."/>
            <person name="Pouilly N."/>
            <person name="Raftis F."/>
            <person name="Sallet E."/>
            <person name="Schiex T."/>
            <person name="Thomas J."/>
            <person name="Vandecasteele C."/>
            <person name="Vares D."/>
            <person name="Vear F."/>
            <person name="Vautrin S."/>
            <person name="Crespi M."/>
            <person name="Mangin B."/>
            <person name="Burke J.M."/>
            <person name="Salse J."/>
            <person name="Munos S."/>
            <person name="Vincourt P."/>
            <person name="Rieseberg L.H."/>
            <person name="Langlade N.B."/>
        </authorList>
    </citation>
    <scope>NUCLEOTIDE SEQUENCE [LARGE SCALE GENOMIC DNA]</scope>
    <source>
        <strain evidence="4">cv. SF193</strain>
    </source>
</reference>
<dbReference type="PANTHER" id="PTHR13090">
    <property type="entry name" value="ARGININE-HYDROXYLASE NDUFAF5, MITOCHONDRIAL"/>
    <property type="match status" value="1"/>
</dbReference>
<dbReference type="STRING" id="4232.A0A251TAX1"/>
<evidence type="ECO:0000313" key="3">
    <source>
        <dbReference type="EMBL" id="OTG08198.1"/>
    </source>
</evidence>
<dbReference type="InParanoid" id="A0A251TAX1"/>